<accession>A0A1M4ZXT3</accession>
<dbReference type="OrthoDB" id="1909107at2"/>
<evidence type="ECO:0000313" key="3">
    <source>
        <dbReference type="Proteomes" id="UP000184041"/>
    </source>
</evidence>
<evidence type="ECO:0000256" key="1">
    <source>
        <dbReference type="SAM" id="Phobius"/>
    </source>
</evidence>
<evidence type="ECO:0000313" key="2">
    <source>
        <dbReference type="EMBL" id="SHF22849.1"/>
    </source>
</evidence>
<sequence>MNTPDKRPISFYALLTLLFFQSASGLYGGTALLMDPTGNLLQIPMALLESSPFQDFLIPGIILFSILGIFPMIVFVGSWQRKMWARPGAILVSMALIIWIGVQIAMIGYEPEPPLQLVYGLVGVALLILTQLSAVRKILKSKPIHNETNN</sequence>
<gene>
    <name evidence="2" type="ORF">SAMN05443144_106169</name>
</gene>
<name>A0A1M4ZXT3_9BACT</name>
<feature type="transmembrane region" description="Helical" evidence="1">
    <location>
        <begin position="115"/>
        <end position="135"/>
    </location>
</feature>
<feature type="transmembrane region" description="Helical" evidence="1">
    <location>
        <begin position="88"/>
        <end position="109"/>
    </location>
</feature>
<dbReference type="RefSeq" id="WP_073061677.1">
    <property type="nucleotide sequence ID" value="NZ_FQUS01000006.1"/>
</dbReference>
<protein>
    <submittedName>
        <fullName evidence="2">Uncharacterized protein</fullName>
    </submittedName>
</protein>
<keyword evidence="1" id="KW-1133">Transmembrane helix</keyword>
<reference evidence="2 3" key="1">
    <citation type="submission" date="2016-11" db="EMBL/GenBank/DDBJ databases">
        <authorList>
            <person name="Jaros S."/>
            <person name="Januszkiewicz K."/>
            <person name="Wedrychowicz H."/>
        </authorList>
    </citation>
    <scope>NUCLEOTIDE SEQUENCE [LARGE SCALE GENOMIC DNA]</scope>
    <source>
        <strain evidence="2 3">DSM 21986</strain>
    </source>
</reference>
<dbReference type="EMBL" id="FQUS01000006">
    <property type="protein sequence ID" value="SHF22849.1"/>
    <property type="molecule type" value="Genomic_DNA"/>
</dbReference>
<organism evidence="2 3">
    <name type="scientific">Fodinibius roseus</name>
    <dbReference type="NCBI Taxonomy" id="1194090"/>
    <lineage>
        <taxon>Bacteria</taxon>
        <taxon>Pseudomonadati</taxon>
        <taxon>Balneolota</taxon>
        <taxon>Balneolia</taxon>
        <taxon>Balneolales</taxon>
        <taxon>Balneolaceae</taxon>
        <taxon>Fodinibius</taxon>
    </lineage>
</organism>
<keyword evidence="1" id="KW-0812">Transmembrane</keyword>
<dbReference type="Proteomes" id="UP000184041">
    <property type="component" value="Unassembled WGS sequence"/>
</dbReference>
<proteinExistence type="predicted"/>
<keyword evidence="1" id="KW-0472">Membrane</keyword>
<dbReference type="AlphaFoldDB" id="A0A1M4ZXT3"/>
<keyword evidence="3" id="KW-1185">Reference proteome</keyword>
<dbReference type="STRING" id="1194090.SAMN05443144_106169"/>
<feature type="transmembrane region" description="Helical" evidence="1">
    <location>
        <begin position="56"/>
        <end position="76"/>
    </location>
</feature>